<dbReference type="PANTHER" id="PTHR47072:SF1">
    <property type="entry name" value="OS09G0122200 PROTEIN"/>
    <property type="match status" value="1"/>
</dbReference>
<organism evidence="3 4">
    <name type="scientific">Miscanthus lutarioriparius</name>
    <dbReference type="NCBI Taxonomy" id="422564"/>
    <lineage>
        <taxon>Eukaryota</taxon>
        <taxon>Viridiplantae</taxon>
        <taxon>Streptophyta</taxon>
        <taxon>Embryophyta</taxon>
        <taxon>Tracheophyta</taxon>
        <taxon>Spermatophyta</taxon>
        <taxon>Magnoliopsida</taxon>
        <taxon>Liliopsida</taxon>
        <taxon>Poales</taxon>
        <taxon>Poaceae</taxon>
        <taxon>PACMAD clade</taxon>
        <taxon>Panicoideae</taxon>
        <taxon>Andropogonodae</taxon>
        <taxon>Andropogoneae</taxon>
        <taxon>Saccharinae</taxon>
        <taxon>Miscanthus</taxon>
    </lineage>
</organism>
<feature type="compositionally biased region" description="Low complexity" evidence="1">
    <location>
        <begin position="7"/>
        <end position="24"/>
    </location>
</feature>
<feature type="region of interest" description="Disordered" evidence="1">
    <location>
        <begin position="49"/>
        <end position="73"/>
    </location>
</feature>
<name>A0A811NI89_9POAL</name>
<dbReference type="Proteomes" id="UP000604825">
    <property type="component" value="Unassembled WGS sequence"/>
</dbReference>
<proteinExistence type="predicted"/>
<sequence>MAASCVTALATSSPSSPLSTTWTSRTEDLTSDSADRLIGRVEEQGISDVEEQWISDVEEEQGASGGQARRERRRRGERRMYILMMTIGLQMLVNIQDPKEGQMESPDAVVPFDLLKEHDVPGFRTHNAWSKDAWTTIVNRLNTKFNTSFSLGQVKQKEQDLKKAYRSVKDLVAESDFQEANLDILQHSSTPVQHMQVPPNSTQLPSEVPECRRGKKQKTKSTSPDDGFHERYLKLKREEIDRFASIEEKKLEDPYSINKCITVLEGLNGLQMADILEAADIFKNKENREVFLSFSSDALRLAWIIREIGRDHLDLQD</sequence>
<dbReference type="OrthoDB" id="683390at2759"/>
<accession>A0A811NI89</accession>
<dbReference type="AlphaFoldDB" id="A0A811NI89"/>
<feature type="compositionally biased region" description="Polar residues" evidence="1">
    <location>
        <begin position="191"/>
        <end position="205"/>
    </location>
</feature>
<keyword evidence="4" id="KW-1185">Reference proteome</keyword>
<dbReference type="Pfam" id="PF12776">
    <property type="entry name" value="Myb_DNA-bind_3"/>
    <property type="match status" value="1"/>
</dbReference>
<evidence type="ECO:0000259" key="2">
    <source>
        <dbReference type="Pfam" id="PF12776"/>
    </source>
</evidence>
<evidence type="ECO:0000256" key="1">
    <source>
        <dbReference type="SAM" id="MobiDB-lite"/>
    </source>
</evidence>
<dbReference type="PANTHER" id="PTHR47072">
    <property type="match status" value="1"/>
</dbReference>
<protein>
    <recommendedName>
        <fullName evidence="2">Myb/SANT-like domain-containing protein</fullName>
    </recommendedName>
</protein>
<reference evidence="3" key="1">
    <citation type="submission" date="2020-10" db="EMBL/GenBank/DDBJ databases">
        <authorList>
            <person name="Han B."/>
            <person name="Lu T."/>
            <person name="Zhao Q."/>
            <person name="Huang X."/>
            <person name="Zhao Y."/>
        </authorList>
    </citation>
    <scope>NUCLEOTIDE SEQUENCE</scope>
</reference>
<feature type="region of interest" description="Disordered" evidence="1">
    <location>
        <begin position="191"/>
        <end position="228"/>
    </location>
</feature>
<feature type="domain" description="Myb/SANT-like" evidence="2">
    <location>
        <begin position="112"/>
        <end position="178"/>
    </location>
</feature>
<dbReference type="EMBL" id="CAJGYO010000004">
    <property type="protein sequence ID" value="CAD6225381.1"/>
    <property type="molecule type" value="Genomic_DNA"/>
</dbReference>
<evidence type="ECO:0000313" key="4">
    <source>
        <dbReference type="Proteomes" id="UP000604825"/>
    </source>
</evidence>
<evidence type="ECO:0000313" key="3">
    <source>
        <dbReference type="EMBL" id="CAD6225381.1"/>
    </source>
</evidence>
<dbReference type="InterPro" id="IPR024752">
    <property type="entry name" value="Myb/SANT-like_dom"/>
</dbReference>
<gene>
    <name evidence="3" type="ORF">NCGR_LOCUS17450</name>
</gene>
<feature type="region of interest" description="Disordered" evidence="1">
    <location>
        <begin position="1"/>
        <end position="33"/>
    </location>
</feature>
<feature type="compositionally biased region" description="Acidic residues" evidence="1">
    <location>
        <begin position="49"/>
        <end position="61"/>
    </location>
</feature>
<comment type="caution">
    <text evidence="3">The sequence shown here is derived from an EMBL/GenBank/DDBJ whole genome shotgun (WGS) entry which is preliminary data.</text>
</comment>